<dbReference type="SUPFAM" id="SSF52218">
    <property type="entry name" value="Flavoproteins"/>
    <property type="match status" value="1"/>
</dbReference>
<sequence length="193" mass="21837">MNILVLIGSSRKNGNSANIFEYLKQHELSSKYSIEGVYISDYDIENCRSCYGCNQGGCVIDDDMPIVVEKMINADAIIYLPVVYAFSTNSTMQVFLERCGFGYLRVQGRPLRNKLANVIAVGRRYAHLNVISQIFMNIYLNEMIIVGSGFPLVVMCEGDFPGDAMLDEEGKNSIDRCITRMVEYYYDKKEVVV</sequence>
<keyword evidence="5" id="KW-1185">Reference proteome</keyword>
<proteinExistence type="predicted"/>
<dbReference type="PANTHER" id="PTHR43278:SF4">
    <property type="entry name" value="NAD(P)H-DEPENDENT FMN-CONTAINING OXIDOREDUCTASE YWQN-RELATED"/>
    <property type="match status" value="1"/>
</dbReference>
<evidence type="ECO:0000256" key="1">
    <source>
        <dbReference type="ARBA" id="ARBA00022630"/>
    </source>
</evidence>
<dbReference type="EMBL" id="MZGX01000018">
    <property type="protein sequence ID" value="OPX43374.1"/>
    <property type="molecule type" value="Genomic_DNA"/>
</dbReference>
<dbReference type="InterPro" id="IPR005025">
    <property type="entry name" value="FMN_Rdtase-like_dom"/>
</dbReference>
<organism evidence="4 5">
    <name type="scientific">Ruminiclostridium hungatei</name>
    <name type="common">Clostridium hungatei</name>
    <dbReference type="NCBI Taxonomy" id="48256"/>
    <lineage>
        <taxon>Bacteria</taxon>
        <taxon>Bacillati</taxon>
        <taxon>Bacillota</taxon>
        <taxon>Clostridia</taxon>
        <taxon>Eubacteriales</taxon>
        <taxon>Oscillospiraceae</taxon>
        <taxon>Ruminiclostridium</taxon>
    </lineage>
</organism>
<evidence type="ECO:0000313" key="4">
    <source>
        <dbReference type="EMBL" id="OPX43374.1"/>
    </source>
</evidence>
<dbReference type="EC" id="1.3.99.24" evidence="4"/>
<protein>
    <submittedName>
        <fullName evidence="4">2-amino-4-deoxychorismate dehydrogenase</fullName>
        <ecNumber evidence="4">1.3.99.24</ecNumber>
    </submittedName>
</protein>
<dbReference type="Gene3D" id="3.40.50.360">
    <property type="match status" value="1"/>
</dbReference>
<comment type="caution">
    <text evidence="4">The sequence shown here is derived from an EMBL/GenBank/DDBJ whole genome shotgun (WGS) entry which is preliminary data.</text>
</comment>
<dbReference type="Proteomes" id="UP000191554">
    <property type="component" value="Unassembled WGS sequence"/>
</dbReference>
<gene>
    <name evidence="4" type="primary">sgcG_1</name>
    <name evidence="4" type="ORF">CLHUN_27190</name>
</gene>
<keyword evidence="2" id="KW-0288">FMN</keyword>
<keyword evidence="1" id="KW-0285">Flavoprotein</keyword>
<dbReference type="Pfam" id="PF03358">
    <property type="entry name" value="FMN_red"/>
    <property type="match status" value="1"/>
</dbReference>
<dbReference type="STRING" id="48256.CLHUN_27190"/>
<dbReference type="InterPro" id="IPR051796">
    <property type="entry name" value="ISF_SsuE-like"/>
</dbReference>
<dbReference type="GO" id="GO:0016491">
    <property type="term" value="F:oxidoreductase activity"/>
    <property type="evidence" value="ECO:0007669"/>
    <property type="project" value="UniProtKB-KW"/>
</dbReference>
<dbReference type="RefSeq" id="WP_080065175.1">
    <property type="nucleotide sequence ID" value="NZ_MZGX01000018.1"/>
</dbReference>
<evidence type="ECO:0000259" key="3">
    <source>
        <dbReference type="Pfam" id="PF03358"/>
    </source>
</evidence>
<reference evidence="4 5" key="1">
    <citation type="submission" date="2017-03" db="EMBL/GenBank/DDBJ databases">
        <title>Genome sequence of Clostridium hungatei DSM 14427.</title>
        <authorList>
            <person name="Poehlein A."/>
            <person name="Daniel R."/>
        </authorList>
    </citation>
    <scope>NUCLEOTIDE SEQUENCE [LARGE SCALE GENOMIC DNA]</scope>
    <source>
        <strain evidence="4 5">DSM 14427</strain>
    </source>
</reference>
<evidence type="ECO:0000313" key="5">
    <source>
        <dbReference type="Proteomes" id="UP000191554"/>
    </source>
</evidence>
<feature type="domain" description="NADPH-dependent FMN reductase-like" evidence="3">
    <location>
        <begin position="1"/>
        <end position="150"/>
    </location>
</feature>
<name>A0A1V4SHT8_RUMHU</name>
<dbReference type="OrthoDB" id="6398207at2"/>
<accession>A0A1V4SHT8</accession>
<keyword evidence="4" id="KW-0560">Oxidoreductase</keyword>
<dbReference type="InterPro" id="IPR029039">
    <property type="entry name" value="Flavoprotein-like_sf"/>
</dbReference>
<dbReference type="PANTHER" id="PTHR43278">
    <property type="entry name" value="NAD(P)H-DEPENDENT FMN-CONTAINING OXIDOREDUCTASE YWQN-RELATED"/>
    <property type="match status" value="1"/>
</dbReference>
<evidence type="ECO:0000256" key="2">
    <source>
        <dbReference type="ARBA" id="ARBA00022643"/>
    </source>
</evidence>
<dbReference type="AlphaFoldDB" id="A0A1V4SHT8"/>